<evidence type="ECO:0000256" key="8">
    <source>
        <dbReference type="ARBA" id="ARBA00023136"/>
    </source>
</evidence>
<feature type="transmembrane region" description="Helical" evidence="11">
    <location>
        <begin position="6"/>
        <end position="25"/>
    </location>
</feature>
<name>A0A9P6B4C5_9AGAM</name>
<feature type="transmembrane region" description="Helical" evidence="11">
    <location>
        <begin position="80"/>
        <end position="99"/>
    </location>
</feature>
<dbReference type="SUPFAM" id="SSF52540">
    <property type="entry name" value="P-loop containing nucleoside triphosphate hydrolases"/>
    <property type="match status" value="2"/>
</dbReference>
<feature type="domain" description="ABC transmembrane type-1" evidence="13">
    <location>
        <begin position="1112"/>
        <end position="1333"/>
    </location>
</feature>
<dbReference type="CDD" id="cd18604">
    <property type="entry name" value="ABC_6TM_VMR1_D2_like"/>
    <property type="match status" value="1"/>
</dbReference>
<dbReference type="PANTHER" id="PTHR24223">
    <property type="entry name" value="ATP-BINDING CASSETTE SUB-FAMILY C"/>
    <property type="match status" value="1"/>
</dbReference>
<dbReference type="OrthoDB" id="6500128at2759"/>
<evidence type="ECO:0000256" key="3">
    <source>
        <dbReference type="ARBA" id="ARBA00022692"/>
    </source>
</evidence>
<proteinExistence type="predicted"/>
<dbReference type="CDD" id="cd18596">
    <property type="entry name" value="ABC_6TM_VMR1_D1_like"/>
    <property type="match status" value="1"/>
</dbReference>
<dbReference type="EMBL" id="MU128944">
    <property type="protein sequence ID" value="KAF9516076.1"/>
    <property type="molecule type" value="Genomic_DNA"/>
</dbReference>
<keyword evidence="4" id="KW-0677">Repeat</keyword>
<dbReference type="PROSITE" id="PS51257">
    <property type="entry name" value="PROKAR_LIPOPROTEIN"/>
    <property type="match status" value="1"/>
</dbReference>
<dbReference type="CDD" id="cd03244">
    <property type="entry name" value="ABCC_MRP_domain2"/>
    <property type="match status" value="1"/>
</dbReference>
<evidence type="ECO:0000256" key="5">
    <source>
        <dbReference type="ARBA" id="ARBA00022741"/>
    </source>
</evidence>
<dbReference type="GO" id="GO:0005524">
    <property type="term" value="F:ATP binding"/>
    <property type="evidence" value="ECO:0007669"/>
    <property type="project" value="UniProtKB-KW"/>
</dbReference>
<dbReference type="FunFam" id="3.40.50.300:FF:000163">
    <property type="entry name" value="Multidrug resistance-associated protein member 4"/>
    <property type="match status" value="1"/>
</dbReference>
<keyword evidence="8 11" id="KW-0472">Membrane</keyword>
<dbReference type="SUPFAM" id="SSF90123">
    <property type="entry name" value="ABC transporter transmembrane region"/>
    <property type="match status" value="2"/>
</dbReference>
<evidence type="ECO:0000256" key="4">
    <source>
        <dbReference type="ARBA" id="ARBA00022737"/>
    </source>
</evidence>
<keyword evidence="15" id="KW-1185">Reference proteome</keyword>
<feature type="domain" description="ABC transmembrane type-1" evidence="13">
    <location>
        <begin position="489"/>
        <end position="674"/>
    </location>
</feature>
<feature type="domain" description="ABC transporter" evidence="12">
    <location>
        <begin position="1369"/>
        <end position="1636"/>
    </location>
</feature>
<evidence type="ECO:0000256" key="9">
    <source>
        <dbReference type="ARBA" id="ARBA00023180"/>
    </source>
</evidence>
<dbReference type="Pfam" id="PF00664">
    <property type="entry name" value="ABC_membrane"/>
    <property type="match status" value="2"/>
</dbReference>
<keyword evidence="3 11" id="KW-0812">Transmembrane</keyword>
<feature type="transmembrane region" description="Helical" evidence="11">
    <location>
        <begin position="1174"/>
        <end position="1207"/>
    </location>
</feature>
<dbReference type="GO" id="GO:0016887">
    <property type="term" value="F:ATP hydrolysis activity"/>
    <property type="evidence" value="ECO:0007669"/>
    <property type="project" value="InterPro"/>
</dbReference>
<keyword evidence="5" id="KW-0547">Nucleotide-binding</keyword>
<comment type="subcellular location">
    <subcellularLocation>
        <location evidence="1">Membrane</location>
        <topology evidence="1">Multi-pass membrane protein</topology>
    </subcellularLocation>
</comment>
<dbReference type="InterPro" id="IPR003593">
    <property type="entry name" value="AAA+_ATPase"/>
</dbReference>
<feature type="transmembrane region" description="Helical" evidence="11">
    <location>
        <begin position="111"/>
        <end position="133"/>
    </location>
</feature>
<dbReference type="InterPro" id="IPR003439">
    <property type="entry name" value="ABC_transporter-like_ATP-bd"/>
</dbReference>
<dbReference type="InterPro" id="IPR050173">
    <property type="entry name" value="ABC_transporter_C-like"/>
</dbReference>
<feature type="transmembrane region" description="Helical" evidence="11">
    <location>
        <begin position="145"/>
        <end position="165"/>
    </location>
</feature>
<feature type="transmembrane region" description="Helical" evidence="11">
    <location>
        <begin position="1304"/>
        <end position="1325"/>
    </location>
</feature>
<evidence type="ECO:0000256" key="11">
    <source>
        <dbReference type="SAM" id="Phobius"/>
    </source>
</evidence>
<feature type="transmembrane region" description="Helical" evidence="11">
    <location>
        <begin position="614"/>
        <end position="638"/>
    </location>
</feature>
<comment type="caution">
    <text evidence="14">The sequence shown here is derived from an EMBL/GenBank/DDBJ whole genome shotgun (WGS) entry which is preliminary data.</text>
</comment>
<dbReference type="PROSITE" id="PS00211">
    <property type="entry name" value="ABC_TRANSPORTER_1"/>
    <property type="match status" value="2"/>
</dbReference>
<dbReference type="InterPro" id="IPR017871">
    <property type="entry name" value="ABC_transporter-like_CS"/>
</dbReference>
<keyword evidence="9" id="KW-0325">Glycoprotein</keyword>
<evidence type="ECO:0000313" key="14">
    <source>
        <dbReference type="EMBL" id="KAF9516076.1"/>
    </source>
</evidence>
<dbReference type="CDD" id="cd03250">
    <property type="entry name" value="ABCC_MRP_domain1"/>
    <property type="match status" value="1"/>
</dbReference>
<dbReference type="GO" id="GO:0140359">
    <property type="term" value="F:ABC-type transporter activity"/>
    <property type="evidence" value="ECO:0007669"/>
    <property type="project" value="InterPro"/>
</dbReference>
<dbReference type="SMART" id="SM00382">
    <property type="entry name" value="AAA"/>
    <property type="match status" value="2"/>
</dbReference>
<dbReference type="Gene3D" id="1.20.1560.10">
    <property type="entry name" value="ABC transporter type 1, transmembrane domain"/>
    <property type="match status" value="2"/>
</dbReference>
<feature type="transmembrane region" description="Helical" evidence="11">
    <location>
        <begin position="1281"/>
        <end position="1298"/>
    </location>
</feature>
<dbReference type="GO" id="GO:0000329">
    <property type="term" value="C:fungal-type vacuole membrane"/>
    <property type="evidence" value="ECO:0007669"/>
    <property type="project" value="TreeGrafter"/>
</dbReference>
<evidence type="ECO:0000259" key="12">
    <source>
        <dbReference type="PROSITE" id="PS50893"/>
    </source>
</evidence>
<feature type="compositionally biased region" description="Basic and acidic residues" evidence="10">
    <location>
        <begin position="473"/>
        <end position="482"/>
    </location>
</feature>
<dbReference type="InterPro" id="IPR011527">
    <property type="entry name" value="ABC1_TM_dom"/>
</dbReference>
<protein>
    <submittedName>
        <fullName evidence="14">Uncharacterized protein</fullName>
    </submittedName>
</protein>
<feature type="compositionally biased region" description="Acidic residues" evidence="10">
    <location>
        <begin position="463"/>
        <end position="472"/>
    </location>
</feature>
<evidence type="ECO:0000256" key="10">
    <source>
        <dbReference type="SAM" id="MobiDB-lite"/>
    </source>
</evidence>
<evidence type="ECO:0000256" key="2">
    <source>
        <dbReference type="ARBA" id="ARBA00022448"/>
    </source>
</evidence>
<feature type="region of interest" description="Disordered" evidence="10">
    <location>
        <begin position="454"/>
        <end position="482"/>
    </location>
</feature>
<reference evidence="14" key="1">
    <citation type="journal article" date="2020" name="Nat. Commun.">
        <title>Large-scale genome sequencing of mycorrhizal fungi provides insights into the early evolution of symbiotic traits.</title>
        <authorList>
            <person name="Miyauchi S."/>
            <person name="Kiss E."/>
            <person name="Kuo A."/>
            <person name="Drula E."/>
            <person name="Kohler A."/>
            <person name="Sanchez-Garcia M."/>
            <person name="Morin E."/>
            <person name="Andreopoulos B."/>
            <person name="Barry K.W."/>
            <person name="Bonito G."/>
            <person name="Buee M."/>
            <person name="Carver A."/>
            <person name="Chen C."/>
            <person name="Cichocki N."/>
            <person name="Clum A."/>
            <person name="Culley D."/>
            <person name="Crous P.W."/>
            <person name="Fauchery L."/>
            <person name="Girlanda M."/>
            <person name="Hayes R.D."/>
            <person name="Keri Z."/>
            <person name="LaButti K."/>
            <person name="Lipzen A."/>
            <person name="Lombard V."/>
            <person name="Magnuson J."/>
            <person name="Maillard F."/>
            <person name="Murat C."/>
            <person name="Nolan M."/>
            <person name="Ohm R.A."/>
            <person name="Pangilinan J."/>
            <person name="Pereira M.F."/>
            <person name="Perotto S."/>
            <person name="Peter M."/>
            <person name="Pfister S."/>
            <person name="Riley R."/>
            <person name="Sitrit Y."/>
            <person name="Stielow J.B."/>
            <person name="Szollosi G."/>
            <person name="Zifcakova L."/>
            <person name="Stursova M."/>
            <person name="Spatafora J.W."/>
            <person name="Tedersoo L."/>
            <person name="Vaario L.M."/>
            <person name="Yamada A."/>
            <person name="Yan M."/>
            <person name="Wang P."/>
            <person name="Xu J."/>
            <person name="Bruns T."/>
            <person name="Baldrian P."/>
            <person name="Vilgalys R."/>
            <person name="Dunand C."/>
            <person name="Henrissat B."/>
            <person name="Grigoriev I.V."/>
            <person name="Hibbett D."/>
            <person name="Nagy L.G."/>
            <person name="Martin F.M."/>
        </authorList>
    </citation>
    <scope>NUCLEOTIDE SEQUENCE</scope>
    <source>
        <strain evidence="14">UP504</strain>
    </source>
</reference>
<dbReference type="Gene3D" id="3.40.50.300">
    <property type="entry name" value="P-loop containing nucleotide triphosphate hydrolases"/>
    <property type="match status" value="2"/>
</dbReference>
<evidence type="ECO:0000256" key="1">
    <source>
        <dbReference type="ARBA" id="ARBA00004141"/>
    </source>
</evidence>
<evidence type="ECO:0000313" key="15">
    <source>
        <dbReference type="Proteomes" id="UP000886523"/>
    </source>
</evidence>
<dbReference type="PROSITE" id="PS50929">
    <property type="entry name" value="ABC_TM1F"/>
    <property type="match status" value="2"/>
</dbReference>
<dbReference type="InterPro" id="IPR036640">
    <property type="entry name" value="ABC1_TM_sf"/>
</dbReference>
<feature type="domain" description="ABC transporter" evidence="12">
    <location>
        <begin position="723"/>
        <end position="975"/>
    </location>
</feature>
<evidence type="ECO:0000259" key="13">
    <source>
        <dbReference type="PROSITE" id="PS50929"/>
    </source>
</evidence>
<dbReference type="PROSITE" id="PS50893">
    <property type="entry name" value="ABC_TRANSPORTER_2"/>
    <property type="match status" value="2"/>
</dbReference>
<dbReference type="InterPro" id="IPR027417">
    <property type="entry name" value="P-loop_NTPase"/>
</dbReference>
<feature type="region of interest" description="Disordered" evidence="10">
    <location>
        <begin position="1005"/>
        <end position="1038"/>
    </location>
</feature>
<sequence>MRPFALGGSVVLFISCLVSAAVAFTTRPRNIKLESGNDYEPLAGAEQSTDPFDIVKPEDLIDGYAISPERFWERMRMIKAILCAILIFVVGIQAVQLGYVISSNFEDRDALLASGVLQLIAYIYTLVFAVMFATQDDVERHWSSIIHISAITSVAVFFLSLSAVMPSRAVLPTAVLTSNSSLMSIFYGISLALLLVACIIAINTPRGPPLHFPASRLYSSKFLESSAPLAHNNVCGVVQASVWDFLLFSYTTAVVKLGHTVESLEIRDLPILPASARAASLFSAMRAATFADATRQEKLRQRRRTEGRGGAKRTRRWWWQKEGSGWPLLFRLARINASGFIVLMTLAAVTAVLYYVPAWFLQSLIQYLQDHPDRKQKNPALTAIVRGSSSSIPLIILWSVATTSVQISLRVQMNTTLFAKTLLRKDIASSSSKPEDVSSEAHAVIDTLASPALRTLDDGSTPQDDDNDDEDESVKIRAKSDEGDFSSKSQIMTLMTTDVDRIADFSWHAFTLVDAPIEIIIGTCYLYHLLGSSCFVGLAATCLFFPVNHYASKYVVTAQDNLMKARDERIMHWQILGGIRMLKFMAWERNFESRVHKVRENELKFHRRNYNIEVIFNAIWASTPVVVTVVSFFHYTVIRGKYLSPAVAFTALNVFNELNFALTALPETFINMLQGFVSVRRVEKYLSSAEISPVRPLDSEALGTLKIILSNATVTWPQEHRASESRSLGPSVAATPSLKGKFVLHDLTVDLPMGELTLICGKLGSGKTLLLLALLGEVDLLSGQIICPRSPPDALAAFTSVSYIAPDDWVVPGICAYVPQTAWLQNTSIKDNILFNLPFDVKRYQETLEVCALVPDLEIIEDGDEAEIGERGVNLSGGQKARVSLARAVYSRASILLLDDVLSAVDAHTALHIYGRCLKGPLLAGRTVILVSHHVQLCVPGASYIVALDNGRLHFAGSRAEFLDSGISAGLITADEPEKLEPSETETPIESRSSTDAVLANVAAGVRNTEPESGGDSRDSTIANGSESEAKIAQPKAPRKLIEEERRALAGGWPFWGLFGLALFLGAITPVLENGWLSHWSDAPDAGHEALRYVGIYAAIKDLSLLQRSYMKLLETVLFAKIRFHDTVSRGRLLNRFGKDFESEPRNVLQSLCLLTDTQSAIDSALPDHLGRTVIYGLSALTTVFSITYIGGPVFLLAALLLGVLYYNVAKIYGQTSRDMRRLDSVTRSPLYSMYGESISGVTVLRAYGASTKVLREMLQHVDTNSKLLDDGVNRWISMRFNLLSSAALGITAVVVLLNQNISAATAGFALVFATTITNDLLFMVRRFVGLEQSMVAMERVNEFSVLAREPPEYIEPRVPPEWPHEGKIEVDNLVIRYAPDLPDVLHNLTFSVPIENRSAWSHRRRALNYLAPAKFPFANVHSTGGKSTLALSFFRFVEATSGKIIIDGVNIADIGLTDLRSRLSIIPQDPTILSGTLRSTLDVFNEYEDVEIFEALRRVHLLPSEDAPEEALDTINANVFRNLDSPVSEGGENFSAGEKQLICMARAILKKSKVLVMDEATASVDYATDELIGKTIRKEFAESTILTIAHRLRTVIDYDKARWAVLVLDQGHIVEYGSPSELLHDPNSVFFGLCKATGKKEFSELQRMAAAAGGGNR</sequence>
<accession>A0A9P6B4C5</accession>
<feature type="transmembrane region" description="Helical" evidence="11">
    <location>
        <begin position="185"/>
        <end position="202"/>
    </location>
</feature>
<dbReference type="PANTHER" id="PTHR24223:SF353">
    <property type="entry name" value="ABC TRANSPORTER ATP-BINDING PROTEIN_PERMEASE VMR1-RELATED"/>
    <property type="match status" value="1"/>
</dbReference>
<feature type="transmembrane region" description="Helical" evidence="11">
    <location>
        <begin position="340"/>
        <end position="360"/>
    </location>
</feature>
<dbReference type="Pfam" id="PF00005">
    <property type="entry name" value="ABC_tran"/>
    <property type="match status" value="2"/>
</dbReference>
<keyword evidence="7 11" id="KW-1133">Transmembrane helix</keyword>
<dbReference type="Proteomes" id="UP000886523">
    <property type="component" value="Unassembled WGS sequence"/>
</dbReference>
<evidence type="ECO:0000256" key="7">
    <source>
        <dbReference type="ARBA" id="ARBA00022989"/>
    </source>
</evidence>
<keyword evidence="2" id="KW-0813">Transport</keyword>
<evidence type="ECO:0000256" key="6">
    <source>
        <dbReference type="ARBA" id="ARBA00022840"/>
    </source>
</evidence>
<gene>
    <name evidence="14" type="ORF">BS47DRAFT_1391162</name>
</gene>
<organism evidence="14 15">
    <name type="scientific">Hydnum rufescens UP504</name>
    <dbReference type="NCBI Taxonomy" id="1448309"/>
    <lineage>
        <taxon>Eukaryota</taxon>
        <taxon>Fungi</taxon>
        <taxon>Dikarya</taxon>
        <taxon>Basidiomycota</taxon>
        <taxon>Agaricomycotina</taxon>
        <taxon>Agaricomycetes</taxon>
        <taxon>Cantharellales</taxon>
        <taxon>Hydnaceae</taxon>
        <taxon>Hydnum</taxon>
    </lineage>
</organism>
<dbReference type="FunFam" id="3.40.50.300:FF:000825">
    <property type="entry name" value="ABC bile acid transporter"/>
    <property type="match status" value="1"/>
</dbReference>
<keyword evidence="6" id="KW-0067">ATP-binding</keyword>